<keyword evidence="2" id="KW-0479">Metal-binding</keyword>
<dbReference type="InterPro" id="IPR024087">
    <property type="entry name" value="Creatininase-like_sf"/>
</dbReference>
<evidence type="ECO:0000313" key="7">
    <source>
        <dbReference type="Proteomes" id="UP000515312"/>
    </source>
</evidence>
<dbReference type="GO" id="GO:0046872">
    <property type="term" value="F:metal ion binding"/>
    <property type="evidence" value="ECO:0007669"/>
    <property type="project" value="UniProtKB-KW"/>
</dbReference>
<organism evidence="6 7">
    <name type="scientific">Alloacidobacterium dinghuense</name>
    <dbReference type="NCBI Taxonomy" id="2763107"/>
    <lineage>
        <taxon>Bacteria</taxon>
        <taxon>Pseudomonadati</taxon>
        <taxon>Acidobacteriota</taxon>
        <taxon>Terriglobia</taxon>
        <taxon>Terriglobales</taxon>
        <taxon>Acidobacteriaceae</taxon>
        <taxon>Alloacidobacterium</taxon>
    </lineage>
</organism>
<proteinExistence type="inferred from homology"/>
<keyword evidence="3" id="KW-0378">Hydrolase</keyword>
<dbReference type="Proteomes" id="UP000515312">
    <property type="component" value="Chromosome"/>
</dbReference>
<comment type="cofactor">
    <cofactor evidence="1">
        <name>Zn(2+)</name>
        <dbReference type="ChEBI" id="CHEBI:29105"/>
    </cofactor>
</comment>
<sequence>MYHELFAAQPSGVTTLKIGFLSLGLLAATSIASLAQTTGKFSPKWEELTGPDFITAIQQAKGVCMLPFGIIEKHGPQLPLGTDLINVRYATEHAAADEYAVIFPAYYFGQIAEAEHEPGTVSYSTRMQLDLLQETTDEMGRNGCRKIVIVNGHGGNESLLPYFAQSQLQNPHDYVVYVYRWHADYPGRPAMHSKIDMHAGESETAHTMVSRPDLVHQDRATQESGADQAREHLPPNVYTGIWWYARFPEHYAGDGSAATLELGQADMKAYVSDLANALRAIKADDTSLQLQNEFFEKAQHPLDTKQ</sequence>
<evidence type="ECO:0000313" key="6">
    <source>
        <dbReference type="EMBL" id="QNI35140.1"/>
    </source>
</evidence>
<dbReference type="Pfam" id="PF02633">
    <property type="entry name" value="Creatininase"/>
    <property type="match status" value="1"/>
</dbReference>
<protein>
    <submittedName>
        <fullName evidence="6">Creatininase family protein</fullName>
    </submittedName>
</protein>
<evidence type="ECO:0000256" key="1">
    <source>
        <dbReference type="ARBA" id="ARBA00001947"/>
    </source>
</evidence>
<evidence type="ECO:0000256" key="4">
    <source>
        <dbReference type="ARBA" id="ARBA00022833"/>
    </source>
</evidence>
<evidence type="ECO:0000256" key="2">
    <source>
        <dbReference type="ARBA" id="ARBA00022723"/>
    </source>
</evidence>
<gene>
    <name evidence="6" type="ORF">H7849_22960</name>
</gene>
<evidence type="ECO:0000256" key="3">
    <source>
        <dbReference type="ARBA" id="ARBA00022801"/>
    </source>
</evidence>
<dbReference type="KEGG" id="adin:H7849_22960"/>
<dbReference type="EMBL" id="CP060394">
    <property type="protein sequence ID" value="QNI35140.1"/>
    <property type="molecule type" value="Genomic_DNA"/>
</dbReference>
<dbReference type="AlphaFoldDB" id="A0A7G8BRH0"/>
<accession>A0A7G8BRH0</accession>
<dbReference type="GO" id="GO:0016811">
    <property type="term" value="F:hydrolase activity, acting on carbon-nitrogen (but not peptide) bonds, in linear amides"/>
    <property type="evidence" value="ECO:0007669"/>
    <property type="project" value="TreeGrafter"/>
</dbReference>
<dbReference type="SUPFAM" id="SSF102215">
    <property type="entry name" value="Creatininase"/>
    <property type="match status" value="1"/>
</dbReference>
<name>A0A7G8BRH0_9BACT</name>
<dbReference type="InterPro" id="IPR003785">
    <property type="entry name" value="Creatininase/forma_Hydrolase"/>
</dbReference>
<comment type="similarity">
    <text evidence="5">Belongs to the creatininase superfamily.</text>
</comment>
<keyword evidence="7" id="KW-1185">Reference proteome</keyword>
<keyword evidence="4" id="KW-0862">Zinc</keyword>
<dbReference type="Gene3D" id="3.40.50.10310">
    <property type="entry name" value="Creatininase"/>
    <property type="match status" value="1"/>
</dbReference>
<reference evidence="6 7" key="1">
    <citation type="submission" date="2020-08" db="EMBL/GenBank/DDBJ databases">
        <title>Edaphobacter telluris sp. nov. and Acidobacterium dinghuensis sp. nov., two acidobacteria isolated from forest soil.</title>
        <authorList>
            <person name="Fu J."/>
            <person name="Qiu L."/>
        </authorList>
    </citation>
    <scope>NUCLEOTIDE SEQUENCE [LARGE SCALE GENOMIC DNA]</scope>
    <source>
        <strain evidence="6">4Y35</strain>
    </source>
</reference>
<dbReference type="PANTHER" id="PTHR35005:SF1">
    <property type="entry name" value="2-AMINO-5-FORMYLAMINO-6-RIBOSYLAMINOPYRIMIDIN-4(3H)-ONE 5'-MONOPHOSPHATE DEFORMYLASE"/>
    <property type="match status" value="1"/>
</dbReference>
<evidence type="ECO:0000256" key="5">
    <source>
        <dbReference type="ARBA" id="ARBA00024029"/>
    </source>
</evidence>
<dbReference type="GO" id="GO:0009231">
    <property type="term" value="P:riboflavin biosynthetic process"/>
    <property type="evidence" value="ECO:0007669"/>
    <property type="project" value="TreeGrafter"/>
</dbReference>
<dbReference type="PANTHER" id="PTHR35005">
    <property type="entry name" value="3-DEHYDRO-SCYLLO-INOSOSE HYDROLASE"/>
    <property type="match status" value="1"/>
</dbReference>